<proteinExistence type="predicted"/>
<evidence type="ECO:0008006" key="3">
    <source>
        <dbReference type="Google" id="ProtNLM"/>
    </source>
</evidence>
<accession>A0A0A1UHV0</accession>
<reference evidence="2" key="1">
    <citation type="submission" date="2014-01" db="EMBL/GenBank/DDBJ databases">
        <authorList>
            <person name="Cubeta M."/>
            <person name="Pakala S."/>
            <person name="Fedorova N."/>
            <person name="Shabalina S.N."/>
            <person name="Thomas E."/>
            <person name="Dean R."/>
            <person name="Jabaji S."/>
            <person name="Neate S."/>
            <person name="Toda T."/>
            <person name="Tavantzis S."/>
            <person name="Vilgalys R."/>
            <person name="Bharathan N."/>
            <person name="Pakala S."/>
            <person name="Losada L.S."/>
            <person name="Zafar N."/>
            <person name="Nierman W."/>
        </authorList>
    </citation>
    <scope>NUCLEOTIDE SEQUENCE [LARGE SCALE GENOMIC DNA]</scope>
    <source>
        <strain evidence="2">AG-3</strain>
    </source>
</reference>
<name>A0A0A1UHV0_9AGAM</name>
<protein>
    <recommendedName>
        <fullName evidence="3">Homeobox domain-containing protein</fullName>
    </recommendedName>
</protein>
<organism evidence="2">
    <name type="scientific">Rhizoctonia solani AG-3 Rhs1AP</name>
    <dbReference type="NCBI Taxonomy" id="1086054"/>
    <lineage>
        <taxon>Eukaryota</taxon>
        <taxon>Fungi</taxon>
        <taxon>Dikarya</taxon>
        <taxon>Basidiomycota</taxon>
        <taxon>Agaricomycotina</taxon>
        <taxon>Agaricomycetes</taxon>
        <taxon>Cantharellales</taxon>
        <taxon>Ceratobasidiaceae</taxon>
        <taxon>Rhizoctonia</taxon>
    </lineage>
</organism>
<dbReference type="EMBL" id="JATN01000321">
    <property type="protein sequence ID" value="EUC58210.1"/>
    <property type="molecule type" value="Genomic_DNA"/>
</dbReference>
<evidence type="ECO:0000256" key="1">
    <source>
        <dbReference type="SAM" id="MobiDB-lite"/>
    </source>
</evidence>
<evidence type="ECO:0000313" key="2">
    <source>
        <dbReference type="EMBL" id="EUC58210.1"/>
    </source>
</evidence>
<sequence length="142" mass="15924">MGATRVRLTMNQERIIDAAYMLEGGKMPQMKVRKEIAKKFGCDVGKITERFKYLAKREKKPRGAGDGFRHHPLSVSFHSPSPPVQDISEPLSLSLGAPTYCMLDHEKECMATSPLDLPDTSMEEQLVAALMDQFTYNADFSL</sequence>
<gene>
    <name evidence="2" type="ORF">RSOL_239500</name>
</gene>
<dbReference type="Proteomes" id="UP000030108">
    <property type="component" value="Unassembled WGS sequence"/>
</dbReference>
<comment type="caution">
    <text evidence="2">The sequence shown here is derived from an EMBL/GenBank/DDBJ whole genome shotgun (WGS) entry which is preliminary data.</text>
</comment>
<dbReference type="OrthoDB" id="10485510at2759"/>
<feature type="region of interest" description="Disordered" evidence="1">
    <location>
        <begin position="61"/>
        <end position="87"/>
    </location>
</feature>
<dbReference type="AlphaFoldDB" id="A0A0A1UHV0"/>